<evidence type="ECO:0000313" key="3">
    <source>
        <dbReference type="EMBL" id="KAK7810020.1"/>
    </source>
</evidence>
<name>A0AAW0I624_MYOGA</name>
<comment type="caution">
    <text evidence="3">The sequence shown here is derived from an EMBL/GenBank/DDBJ whole genome shotgun (WGS) entry which is preliminary data.</text>
</comment>
<dbReference type="PANTHER" id="PTHR11905:SF19">
    <property type="entry name" value="DISINTEGRIN AND METALLOPROTEINASE DOMAIN-CONTAINING PROTEIN 19"/>
    <property type="match status" value="1"/>
</dbReference>
<dbReference type="GO" id="GO:0006509">
    <property type="term" value="P:membrane protein ectodomain proteolysis"/>
    <property type="evidence" value="ECO:0007669"/>
    <property type="project" value="TreeGrafter"/>
</dbReference>
<proteinExistence type="predicted"/>
<evidence type="ECO:0000259" key="2">
    <source>
        <dbReference type="PROSITE" id="PS50215"/>
    </source>
</evidence>
<keyword evidence="4" id="KW-1185">Reference proteome</keyword>
<dbReference type="PANTHER" id="PTHR11905">
    <property type="entry name" value="ADAM A DISINTEGRIN AND METALLOPROTEASE DOMAIN"/>
    <property type="match status" value="1"/>
</dbReference>
<sequence length="82" mass="9784">MEFQKNRRDQDATKHKLMEIANYVDKFYRSLNIRIALVGLEVWTHGDKCEVSENPYSTLWSFLSWRRKLLAQKSHDNAQLIT</sequence>
<dbReference type="Pfam" id="PF01421">
    <property type="entry name" value="Reprolysin"/>
    <property type="match status" value="1"/>
</dbReference>
<dbReference type="AlphaFoldDB" id="A0AAW0I624"/>
<dbReference type="Proteomes" id="UP001488838">
    <property type="component" value="Unassembled WGS sequence"/>
</dbReference>
<evidence type="ECO:0000313" key="4">
    <source>
        <dbReference type="Proteomes" id="UP001488838"/>
    </source>
</evidence>
<dbReference type="InterPro" id="IPR001590">
    <property type="entry name" value="Peptidase_M12B"/>
</dbReference>
<evidence type="ECO:0000256" key="1">
    <source>
        <dbReference type="PROSITE-ProRule" id="PRU00276"/>
    </source>
</evidence>
<organism evidence="3 4">
    <name type="scientific">Myodes glareolus</name>
    <name type="common">Bank vole</name>
    <name type="synonym">Clethrionomys glareolus</name>
    <dbReference type="NCBI Taxonomy" id="447135"/>
    <lineage>
        <taxon>Eukaryota</taxon>
        <taxon>Metazoa</taxon>
        <taxon>Chordata</taxon>
        <taxon>Craniata</taxon>
        <taxon>Vertebrata</taxon>
        <taxon>Euteleostomi</taxon>
        <taxon>Mammalia</taxon>
        <taxon>Eutheria</taxon>
        <taxon>Euarchontoglires</taxon>
        <taxon>Glires</taxon>
        <taxon>Rodentia</taxon>
        <taxon>Myomorpha</taxon>
        <taxon>Muroidea</taxon>
        <taxon>Cricetidae</taxon>
        <taxon>Arvicolinae</taxon>
        <taxon>Myodes</taxon>
    </lineage>
</organism>
<dbReference type="GO" id="GO:0004222">
    <property type="term" value="F:metalloendopeptidase activity"/>
    <property type="evidence" value="ECO:0007669"/>
    <property type="project" value="InterPro"/>
</dbReference>
<dbReference type="Gene3D" id="3.40.390.10">
    <property type="entry name" value="Collagenase (Catalytic Domain)"/>
    <property type="match status" value="1"/>
</dbReference>
<dbReference type="PROSITE" id="PS50215">
    <property type="entry name" value="ADAM_MEPRO"/>
    <property type="match status" value="1"/>
</dbReference>
<dbReference type="EMBL" id="JBBHLL010000207">
    <property type="protein sequence ID" value="KAK7810020.1"/>
    <property type="molecule type" value="Genomic_DNA"/>
</dbReference>
<accession>A0AAW0I624</accession>
<dbReference type="InterPro" id="IPR024079">
    <property type="entry name" value="MetalloPept_cat_dom_sf"/>
</dbReference>
<gene>
    <name evidence="3" type="ORF">U0070_015757</name>
</gene>
<reference evidence="3 4" key="1">
    <citation type="journal article" date="2023" name="bioRxiv">
        <title>Conserved and derived expression patterns and positive selection on dental genes reveal complex evolutionary context of ever-growing rodent molars.</title>
        <authorList>
            <person name="Calamari Z.T."/>
            <person name="Song A."/>
            <person name="Cohen E."/>
            <person name="Akter M."/>
            <person name="Roy R.D."/>
            <person name="Hallikas O."/>
            <person name="Christensen M.M."/>
            <person name="Li P."/>
            <person name="Marangoni P."/>
            <person name="Jernvall J."/>
            <person name="Klein O.D."/>
        </authorList>
    </citation>
    <scope>NUCLEOTIDE SEQUENCE [LARGE SCALE GENOMIC DNA]</scope>
    <source>
        <strain evidence="3">V071</strain>
    </source>
</reference>
<dbReference type="SUPFAM" id="SSF55486">
    <property type="entry name" value="Metalloproteases ('zincins'), catalytic domain"/>
    <property type="match status" value="1"/>
</dbReference>
<feature type="domain" description="Peptidase M12B" evidence="2">
    <location>
        <begin position="1"/>
        <end position="82"/>
    </location>
</feature>
<protein>
    <recommendedName>
        <fullName evidence="2">Peptidase M12B domain-containing protein</fullName>
    </recommendedName>
</protein>
<comment type="caution">
    <text evidence="1">Lacks conserved residue(s) required for the propagation of feature annotation.</text>
</comment>